<proteinExistence type="inferred from homology"/>
<evidence type="ECO:0000256" key="3">
    <source>
        <dbReference type="ARBA" id="ARBA00022679"/>
    </source>
</evidence>
<dbReference type="STRING" id="1150368.SAMN02927921_00414"/>
<dbReference type="InterPro" id="IPR036477">
    <property type="entry name" value="Formyl_transf_N_sf"/>
</dbReference>
<evidence type="ECO:0000313" key="9">
    <source>
        <dbReference type="Proteomes" id="UP000182248"/>
    </source>
</evidence>
<comment type="function">
    <text evidence="5">Attaches a formyl group to the free amino group of methionyl-tRNA(fMet). The formyl group appears to play a dual role in the initiator identity of N-formylmethionyl-tRNA by promoting its recognition by IF2 and preventing the misappropriation of this tRNA by the elongation apparatus.</text>
</comment>
<evidence type="ECO:0000256" key="5">
    <source>
        <dbReference type="HAMAP-Rule" id="MF_00182"/>
    </source>
</evidence>
<dbReference type="CDD" id="cd08646">
    <property type="entry name" value="FMT_core_Met-tRNA-FMT_N"/>
    <property type="match status" value="1"/>
</dbReference>
<dbReference type="Proteomes" id="UP000182248">
    <property type="component" value="Unassembled WGS sequence"/>
</dbReference>
<dbReference type="Pfam" id="PF02911">
    <property type="entry name" value="Formyl_trans_C"/>
    <property type="match status" value="1"/>
</dbReference>
<dbReference type="HAMAP" id="MF_00182">
    <property type="entry name" value="Formyl_trans"/>
    <property type="match status" value="1"/>
</dbReference>
<evidence type="ECO:0000256" key="2">
    <source>
        <dbReference type="ARBA" id="ARBA00012261"/>
    </source>
</evidence>
<sequence>MRDLNIVFMGTPDFAVGILDKLVENNYRIAGVITAPDKPAGRGRKLHESAVKKYAISKNLKVFQPENLKDEEFLAELRALKANLQVVVAFRMLPKAVWEMPEYGTFNLHASLLPDYRGAAPINRAIMNGETETGVTTFFIDEKIDTGEIIMQTKTGIGPEETAGELHDKLMEAGAGLVLRTVQHIEAGTVAPKKQQEPAVLKSANKLHKETCRIDWNSGIDTVHNHIRGLSPYPGAWTTLRNETPEAPVQVKIFRSEKEPASHNKPTGQMITGKNEVKVAVKEGYIKLLEIQLPGKRRMPISDVLNGYTFSPEARVE</sequence>
<dbReference type="SUPFAM" id="SSF53328">
    <property type="entry name" value="Formyltransferase"/>
    <property type="match status" value="1"/>
</dbReference>
<dbReference type="Pfam" id="PF00551">
    <property type="entry name" value="Formyl_trans_N"/>
    <property type="match status" value="1"/>
</dbReference>
<feature type="domain" description="Formyl transferase C-terminal" evidence="7">
    <location>
        <begin position="206"/>
        <end position="308"/>
    </location>
</feature>
<gene>
    <name evidence="5" type="primary">fmt</name>
    <name evidence="8" type="ORF">SAMN02927921_00414</name>
</gene>
<dbReference type="Gene3D" id="3.40.50.12230">
    <property type="match status" value="1"/>
</dbReference>
<evidence type="ECO:0000259" key="7">
    <source>
        <dbReference type="Pfam" id="PF02911"/>
    </source>
</evidence>
<dbReference type="SUPFAM" id="SSF50486">
    <property type="entry name" value="FMT C-terminal domain-like"/>
    <property type="match status" value="1"/>
</dbReference>
<accession>A0A1K1M6A1</accession>
<feature type="binding site" evidence="5">
    <location>
        <begin position="111"/>
        <end position="114"/>
    </location>
    <ligand>
        <name>(6S)-5,6,7,8-tetrahydrofolate</name>
        <dbReference type="ChEBI" id="CHEBI:57453"/>
    </ligand>
</feature>
<name>A0A1K1M6A1_9FLAO</name>
<dbReference type="InterPro" id="IPR005794">
    <property type="entry name" value="Fmt"/>
</dbReference>
<reference evidence="8 9" key="1">
    <citation type="submission" date="2016-11" db="EMBL/GenBank/DDBJ databases">
        <authorList>
            <person name="Jaros S."/>
            <person name="Januszkiewicz K."/>
            <person name="Wedrychowicz H."/>
        </authorList>
    </citation>
    <scope>NUCLEOTIDE SEQUENCE [LARGE SCALE GENOMIC DNA]</scope>
    <source>
        <strain evidence="8 9">CGMCC 1.12145</strain>
    </source>
</reference>
<dbReference type="CDD" id="cd08704">
    <property type="entry name" value="Met_tRNA_FMT_C"/>
    <property type="match status" value="1"/>
</dbReference>
<dbReference type="InterPro" id="IPR041711">
    <property type="entry name" value="Met-tRNA-FMT_N"/>
</dbReference>
<dbReference type="AlphaFoldDB" id="A0A1K1M6A1"/>
<evidence type="ECO:0000259" key="6">
    <source>
        <dbReference type="Pfam" id="PF00551"/>
    </source>
</evidence>
<keyword evidence="4 5" id="KW-0648">Protein biosynthesis</keyword>
<dbReference type="InterPro" id="IPR044135">
    <property type="entry name" value="Met-tRNA-FMT_C"/>
</dbReference>
<evidence type="ECO:0000313" key="8">
    <source>
        <dbReference type="EMBL" id="SFW18627.1"/>
    </source>
</evidence>
<dbReference type="GO" id="GO:0004479">
    <property type="term" value="F:methionyl-tRNA formyltransferase activity"/>
    <property type="evidence" value="ECO:0007669"/>
    <property type="project" value="UniProtKB-UniRule"/>
</dbReference>
<evidence type="ECO:0000256" key="4">
    <source>
        <dbReference type="ARBA" id="ARBA00022917"/>
    </source>
</evidence>
<protein>
    <recommendedName>
        <fullName evidence="2 5">Methionyl-tRNA formyltransferase</fullName>
        <ecNumber evidence="2 5">2.1.2.9</ecNumber>
    </recommendedName>
</protein>
<dbReference type="NCBIfam" id="TIGR00460">
    <property type="entry name" value="fmt"/>
    <property type="match status" value="1"/>
</dbReference>
<dbReference type="GO" id="GO:0005829">
    <property type="term" value="C:cytosol"/>
    <property type="evidence" value="ECO:0007669"/>
    <property type="project" value="TreeGrafter"/>
</dbReference>
<comment type="catalytic activity">
    <reaction evidence="5">
        <text>L-methionyl-tRNA(fMet) + (6R)-10-formyltetrahydrofolate = N-formyl-L-methionyl-tRNA(fMet) + (6S)-5,6,7,8-tetrahydrofolate + H(+)</text>
        <dbReference type="Rhea" id="RHEA:24380"/>
        <dbReference type="Rhea" id="RHEA-COMP:9952"/>
        <dbReference type="Rhea" id="RHEA-COMP:9953"/>
        <dbReference type="ChEBI" id="CHEBI:15378"/>
        <dbReference type="ChEBI" id="CHEBI:57453"/>
        <dbReference type="ChEBI" id="CHEBI:78530"/>
        <dbReference type="ChEBI" id="CHEBI:78844"/>
        <dbReference type="ChEBI" id="CHEBI:195366"/>
        <dbReference type="EC" id="2.1.2.9"/>
    </reaction>
</comment>
<dbReference type="OrthoDB" id="9802815at2"/>
<dbReference type="InterPro" id="IPR002376">
    <property type="entry name" value="Formyl_transf_N"/>
</dbReference>
<dbReference type="PANTHER" id="PTHR11138:SF5">
    <property type="entry name" value="METHIONYL-TRNA FORMYLTRANSFERASE, MITOCHONDRIAL"/>
    <property type="match status" value="1"/>
</dbReference>
<dbReference type="RefSeq" id="WP_072315714.1">
    <property type="nucleotide sequence ID" value="NZ_FPJE01000002.1"/>
</dbReference>
<dbReference type="EMBL" id="FPJE01000002">
    <property type="protein sequence ID" value="SFW18627.1"/>
    <property type="molecule type" value="Genomic_DNA"/>
</dbReference>
<evidence type="ECO:0000256" key="1">
    <source>
        <dbReference type="ARBA" id="ARBA00010699"/>
    </source>
</evidence>
<feature type="domain" description="Formyl transferase N-terminal" evidence="6">
    <location>
        <begin position="5"/>
        <end position="179"/>
    </location>
</feature>
<dbReference type="EC" id="2.1.2.9" evidence="2 5"/>
<keyword evidence="9" id="KW-1185">Reference proteome</keyword>
<keyword evidence="3 5" id="KW-0808">Transferase</keyword>
<dbReference type="InterPro" id="IPR005793">
    <property type="entry name" value="Formyl_trans_C"/>
</dbReference>
<comment type="similarity">
    <text evidence="1 5">Belongs to the Fmt family.</text>
</comment>
<dbReference type="PANTHER" id="PTHR11138">
    <property type="entry name" value="METHIONYL-TRNA FORMYLTRANSFERASE"/>
    <property type="match status" value="1"/>
</dbReference>
<dbReference type="InterPro" id="IPR011034">
    <property type="entry name" value="Formyl_transferase-like_C_sf"/>
</dbReference>
<organism evidence="8 9">
    <name type="scientific">Sinomicrobium oceani</name>
    <dbReference type="NCBI Taxonomy" id="1150368"/>
    <lineage>
        <taxon>Bacteria</taxon>
        <taxon>Pseudomonadati</taxon>
        <taxon>Bacteroidota</taxon>
        <taxon>Flavobacteriia</taxon>
        <taxon>Flavobacteriales</taxon>
        <taxon>Flavobacteriaceae</taxon>
        <taxon>Sinomicrobium</taxon>
    </lineage>
</organism>